<organism evidence="1 2">
    <name type="scientific">Oedothorax gibbosus</name>
    <dbReference type="NCBI Taxonomy" id="931172"/>
    <lineage>
        <taxon>Eukaryota</taxon>
        <taxon>Metazoa</taxon>
        <taxon>Ecdysozoa</taxon>
        <taxon>Arthropoda</taxon>
        <taxon>Chelicerata</taxon>
        <taxon>Arachnida</taxon>
        <taxon>Araneae</taxon>
        <taxon>Araneomorphae</taxon>
        <taxon>Entelegynae</taxon>
        <taxon>Araneoidea</taxon>
        <taxon>Linyphiidae</taxon>
        <taxon>Erigoninae</taxon>
        <taxon>Oedothorax</taxon>
    </lineage>
</organism>
<dbReference type="Proteomes" id="UP000827092">
    <property type="component" value="Unassembled WGS sequence"/>
</dbReference>
<dbReference type="AlphaFoldDB" id="A0AAV6TVQ7"/>
<protein>
    <recommendedName>
        <fullName evidence="3">Reverse transcriptase</fullName>
    </recommendedName>
</protein>
<name>A0AAV6TVQ7_9ARAC</name>
<dbReference type="EMBL" id="JAFNEN010000948">
    <property type="protein sequence ID" value="KAG8175814.1"/>
    <property type="molecule type" value="Genomic_DNA"/>
</dbReference>
<sequence>MECVTNSKWGNQFLRTGENIRFCDWRFIHKARLNLCSLNAQRRSSHHEEIDKSCRRCGHHTENLHHVVSTCRPLLHLRTKRHDAVLDRLIKARRRGFRVMGRNQDVDGSSLRPDLVLTQGDTAILIDVAVPYENRLTAFANTRSDKAAIATTVLVPHLKFPRAAQDHVLNLCPLDSPVPVLARPPSVGAPRARHLCCDNLQVSQVLNLSPLDHPVPVLATQCSYSLASQCCAPSARHLCCAVLTTKCTKCPNQPVPVPATLCSSSLASQ</sequence>
<proteinExistence type="predicted"/>
<reference evidence="1 2" key="1">
    <citation type="journal article" date="2022" name="Nat. Ecol. Evol.">
        <title>A masculinizing supergene underlies an exaggerated male reproductive morph in a spider.</title>
        <authorList>
            <person name="Hendrickx F."/>
            <person name="De Corte Z."/>
            <person name="Sonet G."/>
            <person name="Van Belleghem S.M."/>
            <person name="Kostlbacher S."/>
            <person name="Vangestel C."/>
        </authorList>
    </citation>
    <scope>NUCLEOTIDE SEQUENCE [LARGE SCALE GENOMIC DNA]</scope>
    <source>
        <strain evidence="1">W744_W776</strain>
    </source>
</reference>
<accession>A0AAV6TVQ7</accession>
<evidence type="ECO:0000313" key="2">
    <source>
        <dbReference type="Proteomes" id="UP000827092"/>
    </source>
</evidence>
<evidence type="ECO:0000313" key="1">
    <source>
        <dbReference type="EMBL" id="KAG8175814.1"/>
    </source>
</evidence>
<gene>
    <name evidence="1" type="ORF">JTE90_013365</name>
</gene>
<comment type="caution">
    <text evidence="1">The sequence shown here is derived from an EMBL/GenBank/DDBJ whole genome shotgun (WGS) entry which is preliminary data.</text>
</comment>
<evidence type="ECO:0008006" key="3">
    <source>
        <dbReference type="Google" id="ProtNLM"/>
    </source>
</evidence>
<keyword evidence="2" id="KW-1185">Reference proteome</keyword>